<proteinExistence type="inferred from homology"/>
<dbReference type="SMART" id="SM00174">
    <property type="entry name" value="RHO"/>
    <property type="match status" value="1"/>
</dbReference>
<gene>
    <name evidence="4" type="ORF">GE061_012376</name>
</gene>
<evidence type="ECO:0000256" key="2">
    <source>
        <dbReference type="ARBA" id="ARBA00022741"/>
    </source>
</evidence>
<dbReference type="PROSITE" id="PS51419">
    <property type="entry name" value="RAB"/>
    <property type="match status" value="1"/>
</dbReference>
<dbReference type="Proteomes" id="UP000466442">
    <property type="component" value="Unassembled WGS sequence"/>
</dbReference>
<evidence type="ECO:0000313" key="5">
    <source>
        <dbReference type="Proteomes" id="UP000466442"/>
    </source>
</evidence>
<accession>A0A6A4JKQ8</accession>
<dbReference type="PANTHER" id="PTHR47981:SF20">
    <property type="entry name" value="RAS-RELATED PROTEIN RAB-7A"/>
    <property type="match status" value="1"/>
</dbReference>
<comment type="caution">
    <text evidence="4">The sequence shown here is derived from an EMBL/GenBank/DDBJ whole genome shotgun (WGS) entry which is preliminary data.</text>
</comment>
<name>A0A6A4JKQ8_APOLU</name>
<protein>
    <submittedName>
        <fullName evidence="4">Uncharacterized protein</fullName>
    </submittedName>
</protein>
<dbReference type="GO" id="GO:0003924">
    <property type="term" value="F:GTPase activity"/>
    <property type="evidence" value="ECO:0007669"/>
    <property type="project" value="InterPro"/>
</dbReference>
<dbReference type="InterPro" id="IPR005225">
    <property type="entry name" value="Small_GTP-bd"/>
</dbReference>
<dbReference type="AlphaFoldDB" id="A0A6A4JKQ8"/>
<dbReference type="Pfam" id="PF00071">
    <property type="entry name" value="Ras"/>
    <property type="match status" value="1"/>
</dbReference>
<evidence type="ECO:0000313" key="4">
    <source>
        <dbReference type="EMBL" id="KAF6211860.1"/>
    </source>
</evidence>
<dbReference type="EMBL" id="WIXP02000004">
    <property type="protein sequence ID" value="KAF6211860.1"/>
    <property type="molecule type" value="Genomic_DNA"/>
</dbReference>
<dbReference type="GO" id="GO:0005525">
    <property type="term" value="F:GTP binding"/>
    <property type="evidence" value="ECO:0007669"/>
    <property type="project" value="UniProtKB-KW"/>
</dbReference>
<reference evidence="4" key="1">
    <citation type="journal article" date="2021" name="Mol. Ecol. Resour.">
        <title>Apolygus lucorum genome provides insights into omnivorousness and mesophyll feeding.</title>
        <authorList>
            <person name="Liu Y."/>
            <person name="Liu H."/>
            <person name="Wang H."/>
            <person name="Huang T."/>
            <person name="Liu B."/>
            <person name="Yang B."/>
            <person name="Yin L."/>
            <person name="Li B."/>
            <person name="Zhang Y."/>
            <person name="Zhang S."/>
            <person name="Jiang F."/>
            <person name="Zhang X."/>
            <person name="Ren Y."/>
            <person name="Wang B."/>
            <person name="Wang S."/>
            <person name="Lu Y."/>
            <person name="Wu K."/>
            <person name="Fan W."/>
            <person name="Wang G."/>
        </authorList>
    </citation>
    <scope>NUCLEOTIDE SEQUENCE</scope>
    <source>
        <strain evidence="4">12Hb</strain>
    </source>
</reference>
<dbReference type="PANTHER" id="PTHR47981">
    <property type="entry name" value="RAB FAMILY"/>
    <property type="match status" value="1"/>
</dbReference>
<dbReference type="InterPro" id="IPR001806">
    <property type="entry name" value="Small_GTPase"/>
</dbReference>
<keyword evidence="3" id="KW-0342">GTP-binding</keyword>
<dbReference type="PRINTS" id="PR00449">
    <property type="entry name" value="RASTRNSFRMNG"/>
</dbReference>
<dbReference type="SUPFAM" id="SSF52540">
    <property type="entry name" value="P-loop containing nucleoside triphosphate hydrolases"/>
    <property type="match status" value="1"/>
</dbReference>
<evidence type="ECO:0000256" key="3">
    <source>
        <dbReference type="ARBA" id="ARBA00023134"/>
    </source>
</evidence>
<dbReference type="NCBIfam" id="TIGR00231">
    <property type="entry name" value="small_GTP"/>
    <property type="match status" value="1"/>
</dbReference>
<dbReference type="Gene3D" id="3.40.50.300">
    <property type="entry name" value="P-loop containing nucleotide triphosphate hydrolases"/>
    <property type="match status" value="1"/>
</dbReference>
<evidence type="ECO:0000256" key="1">
    <source>
        <dbReference type="ARBA" id="ARBA00006270"/>
    </source>
</evidence>
<sequence>MCYLMVKKRKTLVNVVVVGDIVDGTKITVQIWDTAGQARCVGPTAAYYRRADCCVLVFDVTEPTTFDSLAGWRNSFLVDSNVRDHLSFPFVVVGNKVDQLNGRNDQMDFRKVIRWCQANNGIPYFHTSAKDGSRVDDAFQKIVQYAYDFNKKFSDVNRSSFMLVPTTTEQMDARISKEGCC</sequence>
<dbReference type="PROSITE" id="PS51421">
    <property type="entry name" value="RAS"/>
    <property type="match status" value="1"/>
</dbReference>
<comment type="similarity">
    <text evidence="1">Belongs to the small GTPase superfamily. Rab family.</text>
</comment>
<dbReference type="InterPro" id="IPR027417">
    <property type="entry name" value="P-loop_NTPase"/>
</dbReference>
<dbReference type="OrthoDB" id="1436450at2759"/>
<keyword evidence="5" id="KW-1185">Reference proteome</keyword>
<dbReference type="SMART" id="SM00173">
    <property type="entry name" value="RAS"/>
    <property type="match status" value="1"/>
</dbReference>
<organism evidence="4 5">
    <name type="scientific">Apolygus lucorum</name>
    <name type="common">Small green plant bug</name>
    <name type="synonym">Lygocoris lucorum</name>
    <dbReference type="NCBI Taxonomy" id="248454"/>
    <lineage>
        <taxon>Eukaryota</taxon>
        <taxon>Metazoa</taxon>
        <taxon>Ecdysozoa</taxon>
        <taxon>Arthropoda</taxon>
        <taxon>Hexapoda</taxon>
        <taxon>Insecta</taxon>
        <taxon>Pterygota</taxon>
        <taxon>Neoptera</taxon>
        <taxon>Paraneoptera</taxon>
        <taxon>Hemiptera</taxon>
        <taxon>Heteroptera</taxon>
        <taxon>Panheteroptera</taxon>
        <taxon>Cimicomorpha</taxon>
        <taxon>Miridae</taxon>
        <taxon>Mirini</taxon>
        <taxon>Apolygus</taxon>
    </lineage>
</organism>
<dbReference type="SMART" id="SM00175">
    <property type="entry name" value="RAB"/>
    <property type="match status" value="1"/>
</dbReference>
<keyword evidence="2" id="KW-0547">Nucleotide-binding</keyword>